<dbReference type="InterPro" id="IPR012676">
    <property type="entry name" value="TGS-like"/>
</dbReference>
<dbReference type="InterPro" id="IPR012675">
    <property type="entry name" value="Beta-grasp_dom_sf"/>
</dbReference>
<dbReference type="OMA" id="TEIGHNC"/>
<evidence type="ECO:0000259" key="2">
    <source>
        <dbReference type="PROSITE" id="PS51671"/>
    </source>
</evidence>
<dbReference type="PANTHER" id="PTHR21262">
    <property type="entry name" value="GUANOSINE-3',5'-BIS DIPHOSPHATE 3'-PYROPHOSPHOHYDROLASE"/>
    <property type="match status" value="1"/>
</dbReference>
<evidence type="ECO:0000313" key="4">
    <source>
        <dbReference type="EMBL" id="PDP44128.1"/>
    </source>
</evidence>
<dbReference type="PROSITE" id="PS51671">
    <property type="entry name" value="ACT"/>
    <property type="match status" value="1"/>
</dbReference>
<dbReference type="PANTHER" id="PTHR21262:SF31">
    <property type="entry name" value="GTP PYROPHOSPHOKINASE"/>
    <property type="match status" value="1"/>
</dbReference>
<feature type="domain" description="TGS" evidence="3">
    <location>
        <begin position="404"/>
        <end position="465"/>
    </location>
</feature>
<dbReference type="SUPFAM" id="SSF81301">
    <property type="entry name" value="Nucleotidyltransferase"/>
    <property type="match status" value="1"/>
</dbReference>
<organism evidence="4 5">
    <name type="scientific">Tannerella forsythia</name>
    <name type="common">Bacteroides forsythus</name>
    <dbReference type="NCBI Taxonomy" id="28112"/>
    <lineage>
        <taxon>Bacteria</taxon>
        <taxon>Pseudomonadati</taxon>
        <taxon>Bacteroidota</taxon>
        <taxon>Bacteroidia</taxon>
        <taxon>Bacteroidales</taxon>
        <taxon>Tannerellaceae</taxon>
        <taxon>Tannerella</taxon>
    </lineage>
</organism>
<dbReference type="Pfam" id="PF02824">
    <property type="entry name" value="TGS"/>
    <property type="match status" value="1"/>
</dbReference>
<feature type="domain" description="ACT" evidence="2">
    <location>
        <begin position="665"/>
        <end position="739"/>
    </location>
</feature>
<dbReference type="Pfam" id="PF13291">
    <property type="entry name" value="ACT_4"/>
    <property type="match status" value="1"/>
</dbReference>
<gene>
    <name evidence="4" type="ORF">CLI86_05510</name>
</gene>
<comment type="similarity">
    <text evidence="1">Belongs to the relA/spoT family.</text>
</comment>
<dbReference type="Pfam" id="PF04607">
    <property type="entry name" value="RelA_SpoT"/>
    <property type="match status" value="1"/>
</dbReference>
<dbReference type="RefSeq" id="WP_014224828.1">
    <property type="nucleotide sequence ID" value="NZ_CAJPTF010000021.1"/>
</dbReference>
<evidence type="ECO:0000256" key="1">
    <source>
        <dbReference type="RuleBase" id="RU003847"/>
    </source>
</evidence>
<dbReference type="Gene3D" id="3.10.20.30">
    <property type="match status" value="1"/>
</dbReference>
<dbReference type="Gene3D" id="3.30.460.10">
    <property type="entry name" value="Beta Polymerase, domain 2"/>
    <property type="match status" value="1"/>
</dbReference>
<evidence type="ECO:0000259" key="3">
    <source>
        <dbReference type="PROSITE" id="PS51880"/>
    </source>
</evidence>
<dbReference type="CDD" id="cd05399">
    <property type="entry name" value="NT_Rel-Spo_like"/>
    <property type="match status" value="1"/>
</dbReference>
<dbReference type="GO" id="GO:0015969">
    <property type="term" value="P:guanosine tetraphosphate metabolic process"/>
    <property type="evidence" value="ECO:0007669"/>
    <property type="project" value="InterPro"/>
</dbReference>
<dbReference type="AlphaFoldDB" id="A0A2A6E990"/>
<dbReference type="Gene3D" id="1.10.3210.10">
    <property type="entry name" value="Hypothetical protein af1432"/>
    <property type="match status" value="1"/>
</dbReference>
<sequence length="739" mass="85068">MDKTMPFFTPEEKKEFFTTYRLLFSHLSYCLQKEDAPKMKSLMRRVVALDCYGRDRNGINGLLRNINTALIATRDIGLKRTSVIALLLYRPVMKEAVTLDEVECTFDDEVALMIRRLLKTSDLYARNTAVNSENFHHLLFSFAEDVRVILIMIADRLCMMRMGKQIRDEKDRIRLATEVSYLYAPLAHRLGLYTIKSELEDLSLKYIDPKKYQYIKTKLNETKRSRDEYIAEFIRPVQEKLEASGLKFDIKGRTKSIHSINNKLRKQNIDFEGIYDLFAIRVILDSPLDKERSECWQVFSIITDMYQPNPKRMKDWISVPKSNGYESLHITVLGPKNRWVEVQIRTRRMDEVAERGLAAHWKYKGIREEHGLDEFLSDVRAMLETQTSNPMDMMKEFRMDLYQDEIYVFTPTGELIKLGKGATVLDFAFAIHSKVGSRCVSGKVNGKNVSIRHLLRNGDSVEVVTSQTQTPKRDWLSFVTTSKARSKIKQALREESAKAVEYAKESLQRRFKNRKIEVEEALLMRYIKKSGFKTVTDFYIHLAEGKSDVNKIIDDYLDFGRKEREAAEHMENRSAEEYITTTEAETISSHQDVLVIDKDLTGIEYKLSKCCNPIFGDAIFGFVSTRGIKIHRTNCPNAQEMFSKFGYRVIQARWSGKGTDGYAVTLRIIGNDDIGIVTNITSVIGKEDGVSLRSLQIDSVDGLFQGNFTVMVKDTSALNMLTKKIRTVKGVKSVDRLNT</sequence>
<dbReference type="InterPro" id="IPR033655">
    <property type="entry name" value="TGS_RelA/SpoT"/>
</dbReference>
<evidence type="ECO:0000313" key="5">
    <source>
        <dbReference type="Proteomes" id="UP000219259"/>
    </source>
</evidence>
<dbReference type="SUPFAM" id="SSF55021">
    <property type="entry name" value="ACT-like"/>
    <property type="match status" value="1"/>
</dbReference>
<dbReference type="NCBIfam" id="TIGR00691">
    <property type="entry name" value="spoT_relA"/>
    <property type="match status" value="1"/>
</dbReference>
<name>A0A2A6E990_TANFO</name>
<dbReference type="EMBL" id="NSLJ01000010">
    <property type="protein sequence ID" value="PDP44128.1"/>
    <property type="molecule type" value="Genomic_DNA"/>
</dbReference>
<comment type="function">
    <text evidence="1">In eubacteria ppGpp (guanosine 3'-diphosphate 5'-diphosphate) is a mediator of the stringent response that coordinates a variety of cellular activities in response to changes in nutritional abundance.</text>
</comment>
<dbReference type="InterPro" id="IPR004811">
    <property type="entry name" value="RelA/Spo_fam"/>
</dbReference>
<protein>
    <submittedName>
        <fullName evidence="4">RelA/SpoT family protein</fullName>
    </submittedName>
</protein>
<dbReference type="InterPro" id="IPR002912">
    <property type="entry name" value="ACT_dom"/>
</dbReference>
<dbReference type="SMART" id="SM00954">
    <property type="entry name" value="RelA_SpoT"/>
    <property type="match status" value="1"/>
</dbReference>
<dbReference type="Gene3D" id="3.30.70.260">
    <property type="match status" value="1"/>
</dbReference>
<dbReference type="FunFam" id="3.10.20.30:FF:000002">
    <property type="entry name" value="GTP pyrophosphokinase (RelA/SpoT)"/>
    <property type="match status" value="1"/>
</dbReference>
<accession>A0A2A6E990</accession>
<dbReference type="Proteomes" id="UP000219259">
    <property type="component" value="Unassembled WGS sequence"/>
</dbReference>
<dbReference type="PROSITE" id="PS51880">
    <property type="entry name" value="TGS"/>
    <property type="match status" value="1"/>
</dbReference>
<dbReference type="GO" id="GO:0005886">
    <property type="term" value="C:plasma membrane"/>
    <property type="evidence" value="ECO:0007669"/>
    <property type="project" value="TreeGrafter"/>
</dbReference>
<dbReference type="Pfam" id="PF13328">
    <property type="entry name" value="HD_4"/>
    <property type="match status" value="1"/>
</dbReference>
<dbReference type="InterPro" id="IPR043519">
    <property type="entry name" value="NT_sf"/>
</dbReference>
<dbReference type="CDD" id="cd04876">
    <property type="entry name" value="ACT_RelA-SpoT"/>
    <property type="match status" value="1"/>
</dbReference>
<reference evidence="4 5" key="1">
    <citation type="submission" date="2017-09" db="EMBL/GenBank/DDBJ databases">
        <title>Phase variable restriction modification systems are present in the genome sequences of periodontal pathogens Prevotella intermedia, Tannerella forsythia and Porphyromonas gingivalis.</title>
        <authorList>
            <person name="Haigh R.D."/>
            <person name="Crawford L."/>
            <person name="Ralph J."/>
            <person name="Wanford J."/>
            <person name="Vartoukian S.R."/>
            <person name="Hijazib K."/>
            <person name="Wade W."/>
            <person name="Oggioni M.R."/>
        </authorList>
    </citation>
    <scope>NUCLEOTIDE SEQUENCE [LARGE SCALE GENOMIC DNA]</scope>
    <source>
        <strain evidence="4 5">WW11663</strain>
    </source>
</reference>
<dbReference type="GeneID" id="34758658"/>
<dbReference type="InterPro" id="IPR007685">
    <property type="entry name" value="RelA_SpoT"/>
</dbReference>
<proteinExistence type="inferred from homology"/>
<dbReference type="InterPro" id="IPR045865">
    <property type="entry name" value="ACT-like_dom_sf"/>
</dbReference>
<dbReference type="CDD" id="cd01668">
    <property type="entry name" value="TGS_RSH"/>
    <property type="match status" value="1"/>
</dbReference>
<comment type="caution">
    <text evidence="4">The sequence shown here is derived from an EMBL/GenBank/DDBJ whole genome shotgun (WGS) entry which is preliminary data.</text>
</comment>
<dbReference type="Pfam" id="PF19296">
    <property type="entry name" value="RelA_AH_RIS"/>
    <property type="match status" value="1"/>
</dbReference>
<dbReference type="SUPFAM" id="SSF81271">
    <property type="entry name" value="TGS-like"/>
    <property type="match status" value="1"/>
</dbReference>
<dbReference type="SUPFAM" id="SSF109604">
    <property type="entry name" value="HD-domain/PDEase-like"/>
    <property type="match status" value="1"/>
</dbReference>
<dbReference type="InterPro" id="IPR045600">
    <property type="entry name" value="RelA/SpoT_AH_RIS"/>
</dbReference>
<dbReference type="InterPro" id="IPR004095">
    <property type="entry name" value="TGS"/>
</dbReference>